<gene>
    <name evidence="3" type="ORF">D9X91_16210</name>
</gene>
<accession>A0A3L7JZK5</accession>
<dbReference type="Pfam" id="PF07331">
    <property type="entry name" value="TctB"/>
    <property type="match status" value="1"/>
</dbReference>
<name>A0A3L7JZK5_9BACI</name>
<feature type="domain" description="DUF1468" evidence="2">
    <location>
        <begin position="10"/>
        <end position="146"/>
    </location>
</feature>
<dbReference type="Proteomes" id="UP000276770">
    <property type="component" value="Unassembled WGS sequence"/>
</dbReference>
<evidence type="ECO:0000256" key="1">
    <source>
        <dbReference type="SAM" id="Phobius"/>
    </source>
</evidence>
<dbReference type="OrthoDB" id="2426743at2"/>
<feature type="transmembrane region" description="Helical" evidence="1">
    <location>
        <begin position="39"/>
        <end position="58"/>
    </location>
</feature>
<keyword evidence="1" id="KW-0812">Transmembrane</keyword>
<organism evidence="3 4">
    <name type="scientific">Falsibacillus albus</name>
    <dbReference type="NCBI Taxonomy" id="2478915"/>
    <lineage>
        <taxon>Bacteria</taxon>
        <taxon>Bacillati</taxon>
        <taxon>Bacillota</taxon>
        <taxon>Bacilli</taxon>
        <taxon>Bacillales</taxon>
        <taxon>Bacillaceae</taxon>
        <taxon>Falsibacillus</taxon>
    </lineage>
</organism>
<keyword evidence="4" id="KW-1185">Reference proteome</keyword>
<feature type="transmembrane region" description="Helical" evidence="1">
    <location>
        <begin position="119"/>
        <end position="137"/>
    </location>
</feature>
<evidence type="ECO:0000259" key="2">
    <source>
        <dbReference type="Pfam" id="PF07331"/>
    </source>
</evidence>
<keyword evidence="1" id="KW-1133">Transmembrane helix</keyword>
<dbReference type="RefSeq" id="WP_121681694.1">
    <property type="nucleotide sequence ID" value="NZ_RCVZ01000012.1"/>
</dbReference>
<dbReference type="EMBL" id="RCVZ01000012">
    <property type="protein sequence ID" value="RLQ93812.1"/>
    <property type="molecule type" value="Genomic_DNA"/>
</dbReference>
<comment type="caution">
    <text evidence="3">The sequence shown here is derived from an EMBL/GenBank/DDBJ whole genome shotgun (WGS) entry which is preliminary data.</text>
</comment>
<evidence type="ECO:0000313" key="3">
    <source>
        <dbReference type="EMBL" id="RLQ93812.1"/>
    </source>
</evidence>
<dbReference type="InterPro" id="IPR009936">
    <property type="entry name" value="DUF1468"/>
</dbReference>
<reference evidence="3 4" key="1">
    <citation type="submission" date="2018-10" db="EMBL/GenBank/DDBJ databases">
        <title>Falsibacillus sp. genome draft.</title>
        <authorList>
            <person name="Shi S."/>
        </authorList>
    </citation>
    <scope>NUCLEOTIDE SEQUENCE [LARGE SCALE GENOMIC DNA]</scope>
    <source>
        <strain evidence="3 4">GY 10110</strain>
    </source>
</reference>
<feature type="transmembrane region" description="Helical" evidence="1">
    <location>
        <begin position="78"/>
        <end position="107"/>
    </location>
</feature>
<protein>
    <submittedName>
        <fullName evidence="3">Tripartite tricarboxylate transporter TctB family protein</fullName>
    </submittedName>
</protein>
<feature type="transmembrane region" description="Helical" evidence="1">
    <location>
        <begin position="9"/>
        <end position="27"/>
    </location>
</feature>
<dbReference type="AlphaFoldDB" id="A0A3L7JZK5"/>
<proteinExistence type="predicted"/>
<sequence>MLKTANQKIAVFLFLFSIFYLIMTFNLPSYPYVPVDSDVIPMGLGILLMILSAALYFVKEKSEASKEEHEKIPGKEKLMLLGVLGIILLYIFLLEPLGFILSTLLFIFGCSRLLGYKNYILNGVVSIIFPLVVYFAFTKGLQVALPSGILPF</sequence>
<evidence type="ECO:0000313" key="4">
    <source>
        <dbReference type="Proteomes" id="UP000276770"/>
    </source>
</evidence>
<keyword evidence="1" id="KW-0472">Membrane</keyword>